<dbReference type="InterPro" id="IPR032867">
    <property type="entry name" value="DYW_dom"/>
</dbReference>
<evidence type="ECO:0000256" key="3">
    <source>
        <dbReference type="ARBA" id="ARBA00022737"/>
    </source>
</evidence>
<dbReference type="InterPro" id="IPR011332">
    <property type="entry name" value="Ribosomal_zn-bd"/>
</dbReference>
<evidence type="ECO:0000256" key="2">
    <source>
        <dbReference type="ARBA" id="ARBA00010919"/>
    </source>
</evidence>
<dbReference type="Pfam" id="PF13041">
    <property type="entry name" value="PPR_2"/>
    <property type="match status" value="1"/>
</dbReference>
<feature type="domain" description="DYW" evidence="9">
    <location>
        <begin position="467"/>
        <end position="551"/>
    </location>
</feature>
<reference evidence="10 11" key="1">
    <citation type="submission" date="2021-02" db="EMBL/GenBank/DDBJ databases">
        <title>Plant Genome Project.</title>
        <authorList>
            <person name="Zhang R.-G."/>
        </authorList>
    </citation>
    <scope>NUCLEOTIDE SEQUENCE [LARGE SCALE GENOMIC DNA]</scope>
    <source>
        <tissue evidence="10">Leaves</tissue>
    </source>
</reference>
<keyword evidence="6 8" id="KW-0687">Ribonucleoprotein</keyword>
<dbReference type="PROSITE" id="PS51375">
    <property type="entry name" value="PPR"/>
    <property type="match status" value="2"/>
</dbReference>
<evidence type="ECO:0000313" key="10">
    <source>
        <dbReference type="EMBL" id="KAH7548490.1"/>
    </source>
</evidence>
<dbReference type="Pfam" id="PF14432">
    <property type="entry name" value="DYW_deaminase"/>
    <property type="match status" value="1"/>
</dbReference>
<keyword evidence="3" id="KW-0677">Repeat</keyword>
<dbReference type="Pfam" id="PF01667">
    <property type="entry name" value="Ribosomal_S27e"/>
    <property type="match status" value="1"/>
</dbReference>
<comment type="caution">
    <text evidence="10">The sequence shown here is derived from an EMBL/GenBank/DDBJ whole genome shotgun (WGS) entry which is preliminary data.</text>
</comment>
<keyword evidence="8" id="KW-0479">Metal-binding</keyword>
<evidence type="ECO:0000259" key="9">
    <source>
        <dbReference type="Pfam" id="PF14432"/>
    </source>
</evidence>
<dbReference type="InterPro" id="IPR000592">
    <property type="entry name" value="Ribosomal_eS27"/>
</dbReference>
<dbReference type="SUPFAM" id="SSF48452">
    <property type="entry name" value="TPR-like"/>
    <property type="match status" value="1"/>
</dbReference>
<keyword evidence="4 8" id="KW-0862">Zinc</keyword>
<evidence type="ECO:0000256" key="7">
    <source>
        <dbReference type="PROSITE-ProRule" id="PRU00708"/>
    </source>
</evidence>
<accession>A0ABQ8H5B4</accession>
<dbReference type="PANTHER" id="PTHR47926:SF507">
    <property type="entry name" value="DYW DOMAIN-CONTAINING PROTEIN"/>
    <property type="match status" value="1"/>
</dbReference>
<dbReference type="InterPro" id="IPR011990">
    <property type="entry name" value="TPR-like_helical_dom_sf"/>
</dbReference>
<dbReference type="SUPFAM" id="SSF57829">
    <property type="entry name" value="Zn-binding ribosomal proteins"/>
    <property type="match status" value="1"/>
</dbReference>
<organism evidence="10 11">
    <name type="scientific">Xanthoceras sorbifolium</name>
    <dbReference type="NCBI Taxonomy" id="99658"/>
    <lineage>
        <taxon>Eukaryota</taxon>
        <taxon>Viridiplantae</taxon>
        <taxon>Streptophyta</taxon>
        <taxon>Embryophyta</taxon>
        <taxon>Tracheophyta</taxon>
        <taxon>Spermatophyta</taxon>
        <taxon>Magnoliopsida</taxon>
        <taxon>eudicotyledons</taxon>
        <taxon>Gunneridae</taxon>
        <taxon>Pentapetalae</taxon>
        <taxon>rosids</taxon>
        <taxon>malvids</taxon>
        <taxon>Sapindales</taxon>
        <taxon>Sapindaceae</taxon>
        <taxon>Xanthoceroideae</taxon>
        <taxon>Xanthoceras</taxon>
    </lineage>
</organism>
<dbReference type="InterPro" id="IPR023407">
    <property type="entry name" value="Ribosomal_eS27_Zn-bd_dom_sf"/>
</dbReference>
<dbReference type="PROSITE" id="PS01168">
    <property type="entry name" value="RIBOSOMAL_S27E"/>
    <property type="match status" value="1"/>
</dbReference>
<dbReference type="InterPro" id="IPR046849">
    <property type="entry name" value="E2_motif"/>
</dbReference>
<dbReference type="Pfam" id="PF20430">
    <property type="entry name" value="Eplus_motif"/>
    <property type="match status" value="1"/>
</dbReference>
<protein>
    <recommendedName>
        <fullName evidence="8">40S ribosomal protein S27</fullName>
    </recommendedName>
</protein>
<name>A0ABQ8H5B4_9ROSI</name>
<dbReference type="EMBL" id="JAFEMO010000014">
    <property type="protein sequence ID" value="KAH7548490.1"/>
    <property type="molecule type" value="Genomic_DNA"/>
</dbReference>
<evidence type="ECO:0000313" key="11">
    <source>
        <dbReference type="Proteomes" id="UP000827721"/>
    </source>
</evidence>
<proteinExistence type="inferred from homology"/>
<dbReference type="InterPro" id="IPR002885">
    <property type="entry name" value="PPR_rpt"/>
</dbReference>
<gene>
    <name evidence="10" type="ORF">JRO89_XS14G0142300</name>
</gene>
<keyword evidence="8" id="KW-0863">Zinc-finger</keyword>
<dbReference type="Pfam" id="PF20431">
    <property type="entry name" value="E_motif"/>
    <property type="match status" value="1"/>
</dbReference>
<dbReference type="Proteomes" id="UP000827721">
    <property type="component" value="Unassembled WGS sequence"/>
</dbReference>
<comment type="cofactor">
    <cofactor evidence="8">
        <name>Zn(2+)</name>
        <dbReference type="ChEBI" id="CHEBI:29105"/>
    </cofactor>
    <text evidence="8">Binds 1 zinc ion per subunit.</text>
</comment>
<dbReference type="Pfam" id="PF12854">
    <property type="entry name" value="PPR_1"/>
    <property type="match status" value="1"/>
</dbReference>
<dbReference type="InterPro" id="IPR046848">
    <property type="entry name" value="E_motif"/>
</dbReference>
<feature type="repeat" description="PPR" evidence="7">
    <location>
        <begin position="252"/>
        <end position="286"/>
    </location>
</feature>
<sequence length="619" mass="69758">MNNVYKLHGRVLKTGLHDDPSSVHRLLLSCAACTPDSLSYARSLFSHVPSPDTLAFNTIIRAHSHFSPLHAISFFVDMRRRGVSLDHFTFPFVLKASSRLQVAAHGLHSLIFKLGFDSDVYVQNGLISFYGCFGLVDLALKLFDEMTVRDLVSWSSMISCFTNNGLWYEALELFRRMQLAGNVKPDEVTMLSVVLSVSSSGALELGRWVDNFIHRSGLEVTVSLGTALIDMYSRCGSVDDSIRVFDEMPDRNVMTWTALVNGLAVHGRSQEALRVFDKMRESGLRPDHITFRGVLVACSHGGLVTEGWQVFYSIKNEFGMEPTLEHYGCMVDLLGRAGLVDEAFEFVEKMPTRPNAVIWRTLLGACAHHKKLDLAEKVKERIYELDPDHDGDYVLLSNAYGGVGRWVEKAEVRTLMREKRIGKRPGRSLLYGDELIHEFVSGDNSHPKSDEIKDFLVSIVHSLTVEGYIPCTSNVLHDIEEEEKEQSLSYHSEKLAVAFALLTVKDRKSIRIMKNLRTCHDCHTFIKHVSRKFDREIIVRDRSPKRHRFAESSSRAREEKAQAQTSRSDVKCQGCFNITTVFSHSQTVVVCGNCQTVLCQPTGGRARLTEGCSFRRKGD</sequence>
<evidence type="ECO:0000256" key="8">
    <source>
        <dbReference type="RuleBase" id="RU000671"/>
    </source>
</evidence>
<comment type="similarity">
    <text evidence="1">Belongs to the PPR family. PCMP-H subfamily.</text>
</comment>
<dbReference type="Pfam" id="PF01535">
    <property type="entry name" value="PPR"/>
    <property type="match status" value="2"/>
</dbReference>
<dbReference type="InterPro" id="IPR046960">
    <property type="entry name" value="PPR_At4g14850-like_plant"/>
</dbReference>
<dbReference type="Gene3D" id="2.20.25.100">
    <property type="entry name" value="Zn-binding ribosomal proteins"/>
    <property type="match status" value="1"/>
</dbReference>
<evidence type="ECO:0000256" key="5">
    <source>
        <dbReference type="ARBA" id="ARBA00022980"/>
    </source>
</evidence>
<keyword evidence="5 8" id="KW-0689">Ribosomal protein</keyword>
<keyword evidence="11" id="KW-1185">Reference proteome</keyword>
<comment type="similarity">
    <text evidence="2 8">Belongs to the eukaryotic ribosomal protein eS27 family.</text>
</comment>
<feature type="repeat" description="PPR" evidence="7">
    <location>
        <begin position="150"/>
        <end position="184"/>
    </location>
</feature>
<dbReference type="PANTHER" id="PTHR47926">
    <property type="entry name" value="PENTATRICOPEPTIDE REPEAT-CONTAINING PROTEIN"/>
    <property type="match status" value="1"/>
</dbReference>
<dbReference type="NCBIfam" id="TIGR00756">
    <property type="entry name" value="PPR"/>
    <property type="match status" value="3"/>
</dbReference>
<evidence type="ECO:0000256" key="4">
    <source>
        <dbReference type="ARBA" id="ARBA00022833"/>
    </source>
</evidence>
<evidence type="ECO:0000256" key="6">
    <source>
        <dbReference type="ARBA" id="ARBA00023274"/>
    </source>
</evidence>
<evidence type="ECO:0000256" key="1">
    <source>
        <dbReference type="ARBA" id="ARBA00006643"/>
    </source>
</evidence>
<dbReference type="Gene3D" id="1.25.40.10">
    <property type="entry name" value="Tetratricopeptide repeat domain"/>
    <property type="match status" value="4"/>
</dbReference>